<dbReference type="Proteomes" id="UP000683360">
    <property type="component" value="Unassembled WGS sequence"/>
</dbReference>
<comment type="caution">
    <text evidence="1">The sequence shown here is derived from an EMBL/GenBank/DDBJ whole genome shotgun (WGS) entry which is preliminary data.</text>
</comment>
<reference evidence="1" key="1">
    <citation type="submission" date="2021-03" db="EMBL/GenBank/DDBJ databases">
        <authorList>
            <person name="Bekaert M."/>
        </authorList>
    </citation>
    <scope>NUCLEOTIDE SEQUENCE</scope>
</reference>
<dbReference type="AlphaFoldDB" id="A0A8S3RFV7"/>
<name>A0A8S3RFV7_MYTED</name>
<evidence type="ECO:0000313" key="2">
    <source>
        <dbReference type="Proteomes" id="UP000683360"/>
    </source>
</evidence>
<keyword evidence="2" id="KW-1185">Reference proteome</keyword>
<dbReference type="EMBL" id="CAJPWZ010000932">
    <property type="protein sequence ID" value="CAG2203960.1"/>
    <property type="molecule type" value="Genomic_DNA"/>
</dbReference>
<evidence type="ECO:0000313" key="1">
    <source>
        <dbReference type="EMBL" id="CAG2203960.1"/>
    </source>
</evidence>
<proteinExistence type="predicted"/>
<sequence length="184" mass="20942">MIKAPRPSSFNVADNQGVNTICLRYTLARSSIPTSLAYKIIGASISAWPLKVEDNKPCLYHKAALFNVSEDNELRIWLKDNRVLVNLTNSDSLLSLSPDIAASVQECLTNNIESCLLFHYNSFGRKLKRTQISDLYTMEIGTSCENSVCFTAPEHVMMNERWTCGNGKVHDTRYLRFWLFNKVR</sequence>
<organism evidence="1 2">
    <name type="scientific">Mytilus edulis</name>
    <name type="common">Blue mussel</name>
    <dbReference type="NCBI Taxonomy" id="6550"/>
    <lineage>
        <taxon>Eukaryota</taxon>
        <taxon>Metazoa</taxon>
        <taxon>Spiralia</taxon>
        <taxon>Lophotrochozoa</taxon>
        <taxon>Mollusca</taxon>
        <taxon>Bivalvia</taxon>
        <taxon>Autobranchia</taxon>
        <taxon>Pteriomorphia</taxon>
        <taxon>Mytilida</taxon>
        <taxon>Mytiloidea</taxon>
        <taxon>Mytilidae</taxon>
        <taxon>Mytilinae</taxon>
        <taxon>Mytilus</taxon>
    </lineage>
</organism>
<protein>
    <submittedName>
        <fullName evidence="1">Uncharacterized protein</fullName>
    </submittedName>
</protein>
<accession>A0A8S3RFV7</accession>
<gene>
    <name evidence="1" type="ORF">MEDL_18437</name>
</gene>